<accession>A0A090IV46</accession>
<reference evidence="3 4" key="1">
    <citation type="submission" date="2014-07" db="EMBL/GenBank/DDBJ databases">
        <authorList>
            <person name="Wibberg Daniel"/>
        </authorList>
    </citation>
    <scope>NUCLEOTIDE SEQUENCE [LARGE SCALE GENOMIC DNA]</scope>
</reference>
<dbReference type="AlphaFoldDB" id="A0A090IV46"/>
<feature type="signal peptide" evidence="1">
    <location>
        <begin position="1"/>
        <end position="26"/>
    </location>
</feature>
<evidence type="ECO:0000256" key="1">
    <source>
        <dbReference type="SAM" id="SignalP"/>
    </source>
</evidence>
<evidence type="ECO:0000313" key="3">
    <source>
        <dbReference type="EMBL" id="CEE01577.1"/>
    </source>
</evidence>
<dbReference type="PROSITE" id="PS51257">
    <property type="entry name" value="PROKAR_LIPOPROTEIN"/>
    <property type="match status" value="1"/>
</dbReference>
<organism evidence="3 4">
    <name type="scientific">Caldibacillus thermoamylovorans</name>
    <dbReference type="NCBI Taxonomy" id="35841"/>
    <lineage>
        <taxon>Bacteria</taxon>
        <taxon>Bacillati</taxon>
        <taxon>Bacillota</taxon>
        <taxon>Bacilli</taxon>
        <taxon>Bacillales</taxon>
        <taxon>Bacillaceae</taxon>
        <taxon>Caldibacillus</taxon>
    </lineage>
</organism>
<dbReference type="InterPro" id="IPR032693">
    <property type="entry name" value="YtkA-like_dom"/>
</dbReference>
<gene>
    <name evidence="3" type="ORF">BT1A1_1750</name>
</gene>
<dbReference type="Proteomes" id="UP000040576">
    <property type="component" value="Unassembled WGS sequence"/>
</dbReference>
<keyword evidence="1" id="KW-0732">Signal</keyword>
<sequence>MKVKLNYLTIILILFSLFLTACNASANKTTNEEEIPELVEVDLQVPEKAEVGEKVLIKAHVTQGNEEVDDADEVVFEIWKNGSKDESQMLDFTKQEKGNYQLETNFDSSGVYYIQVHVTARRMHVMPKQQIIIGDVDPSELTTTEETNHHDHH</sequence>
<feature type="chain" id="PRO_5001858034" description="YtkA-like domain-containing protein" evidence="1">
    <location>
        <begin position="27"/>
        <end position="153"/>
    </location>
</feature>
<protein>
    <recommendedName>
        <fullName evidence="2">YtkA-like domain-containing protein</fullName>
    </recommendedName>
</protein>
<name>A0A090IV46_9BACI</name>
<evidence type="ECO:0000313" key="4">
    <source>
        <dbReference type="Proteomes" id="UP000040576"/>
    </source>
</evidence>
<keyword evidence="4" id="KW-1185">Reference proteome</keyword>
<dbReference type="Pfam" id="PF13115">
    <property type="entry name" value="YtkA"/>
    <property type="match status" value="1"/>
</dbReference>
<dbReference type="RefSeq" id="WP_034770064.1">
    <property type="nucleotide sequence ID" value="NZ_CCRF01000050.1"/>
</dbReference>
<evidence type="ECO:0000259" key="2">
    <source>
        <dbReference type="Pfam" id="PF13115"/>
    </source>
</evidence>
<feature type="domain" description="YtkA-like" evidence="2">
    <location>
        <begin position="39"/>
        <end position="117"/>
    </location>
</feature>
<dbReference type="EMBL" id="CCRF01000050">
    <property type="protein sequence ID" value="CEE01577.1"/>
    <property type="molecule type" value="Genomic_DNA"/>
</dbReference>
<proteinExistence type="predicted"/>